<keyword evidence="6" id="KW-1185">Reference proteome</keyword>
<organism evidence="5 6">
    <name type="scientific">Myotis brandtii</name>
    <name type="common">Brandt's bat</name>
    <dbReference type="NCBI Taxonomy" id="109478"/>
    <lineage>
        <taxon>Eukaryota</taxon>
        <taxon>Metazoa</taxon>
        <taxon>Chordata</taxon>
        <taxon>Craniata</taxon>
        <taxon>Vertebrata</taxon>
        <taxon>Euteleostomi</taxon>
        <taxon>Mammalia</taxon>
        <taxon>Eutheria</taxon>
        <taxon>Laurasiatheria</taxon>
        <taxon>Chiroptera</taxon>
        <taxon>Yangochiroptera</taxon>
        <taxon>Vespertilionidae</taxon>
        <taxon>Myotis</taxon>
    </lineage>
</organism>
<evidence type="ECO:0000313" key="5">
    <source>
        <dbReference type="EMBL" id="EPQ16303.1"/>
    </source>
</evidence>
<dbReference type="Pfam" id="PF00118">
    <property type="entry name" value="Cpn60_TCP1"/>
    <property type="match status" value="1"/>
</dbReference>
<dbReference type="InterPro" id="IPR027413">
    <property type="entry name" value="GROEL-like_equatorial_sf"/>
</dbReference>
<dbReference type="GO" id="GO:0005524">
    <property type="term" value="F:ATP binding"/>
    <property type="evidence" value="ECO:0007669"/>
    <property type="project" value="UniProtKB-KW"/>
</dbReference>
<dbReference type="PANTHER" id="PTHR11353">
    <property type="entry name" value="CHAPERONIN"/>
    <property type="match status" value="1"/>
</dbReference>
<keyword evidence="3" id="KW-0143">Chaperone</keyword>
<dbReference type="Proteomes" id="UP000052978">
    <property type="component" value="Unassembled WGS sequence"/>
</dbReference>
<gene>
    <name evidence="5" type="ORF">D623_10012619</name>
</gene>
<dbReference type="Gene3D" id="1.10.560.10">
    <property type="entry name" value="GroEL-like equatorial domain"/>
    <property type="match status" value="1"/>
</dbReference>
<dbReference type="AlphaFoldDB" id="S7PZ76"/>
<dbReference type="InterPro" id="IPR002423">
    <property type="entry name" value="Cpn60/GroEL/TCP-1"/>
</dbReference>
<dbReference type="SUPFAM" id="SSF48592">
    <property type="entry name" value="GroEL equatorial domain-like"/>
    <property type="match status" value="1"/>
</dbReference>
<accession>S7PZ76</accession>
<proteinExistence type="predicted"/>
<feature type="region of interest" description="Disordered" evidence="4">
    <location>
        <begin position="123"/>
        <end position="152"/>
    </location>
</feature>
<evidence type="ECO:0000256" key="3">
    <source>
        <dbReference type="ARBA" id="ARBA00023186"/>
    </source>
</evidence>
<name>S7PZ76_MYOBR</name>
<reference evidence="5 6" key="1">
    <citation type="journal article" date="2013" name="Nat. Commun.">
        <title>Genome analysis reveals insights into physiology and longevity of the Brandt's bat Myotis brandtii.</title>
        <authorList>
            <person name="Seim I."/>
            <person name="Fang X."/>
            <person name="Xiong Z."/>
            <person name="Lobanov A.V."/>
            <person name="Huang Z."/>
            <person name="Ma S."/>
            <person name="Feng Y."/>
            <person name="Turanov A.A."/>
            <person name="Zhu Y."/>
            <person name="Lenz T.L."/>
            <person name="Gerashchenko M.V."/>
            <person name="Fan D."/>
            <person name="Hee Yim S."/>
            <person name="Yao X."/>
            <person name="Jordan D."/>
            <person name="Xiong Y."/>
            <person name="Ma Y."/>
            <person name="Lyapunov A.N."/>
            <person name="Chen G."/>
            <person name="Kulakova O.I."/>
            <person name="Sun Y."/>
            <person name="Lee S.G."/>
            <person name="Bronson R.T."/>
            <person name="Moskalev A.A."/>
            <person name="Sunyaev S.R."/>
            <person name="Zhang G."/>
            <person name="Krogh A."/>
            <person name="Wang J."/>
            <person name="Gladyshev V.N."/>
        </authorList>
    </citation>
    <scope>NUCLEOTIDE SEQUENCE [LARGE SCALE GENOMIC DNA]</scope>
</reference>
<evidence type="ECO:0000256" key="1">
    <source>
        <dbReference type="ARBA" id="ARBA00022741"/>
    </source>
</evidence>
<evidence type="ECO:0000256" key="2">
    <source>
        <dbReference type="ARBA" id="ARBA00022840"/>
    </source>
</evidence>
<evidence type="ECO:0000256" key="4">
    <source>
        <dbReference type="SAM" id="MobiDB-lite"/>
    </source>
</evidence>
<dbReference type="EMBL" id="KE164246">
    <property type="protein sequence ID" value="EPQ16303.1"/>
    <property type="molecule type" value="Genomic_DNA"/>
</dbReference>
<sequence length="152" mass="15996">MTEKQVLQLATGNVNVAVVRGDVEERALAQADRSGIMVIQALRSLPATLAENAGLAVSQVMADMTAAHQQGHFLIGVGVEGIINVAQEAVWDTLAAKAQALRAVVDIVLQLATVDEIVVAKMSPPLQQDPGPRPTKAQEHPSSPKTPAPITR</sequence>
<dbReference type="GO" id="GO:0005832">
    <property type="term" value="C:chaperonin-containing T-complex"/>
    <property type="evidence" value="ECO:0007669"/>
    <property type="project" value="UniProtKB-ARBA"/>
</dbReference>
<keyword evidence="2" id="KW-0067">ATP-binding</keyword>
<keyword evidence="1" id="KW-0547">Nucleotide-binding</keyword>
<evidence type="ECO:0000313" key="6">
    <source>
        <dbReference type="Proteomes" id="UP000052978"/>
    </source>
</evidence>
<dbReference type="GO" id="GO:0140662">
    <property type="term" value="F:ATP-dependent protein folding chaperone"/>
    <property type="evidence" value="ECO:0007669"/>
    <property type="project" value="InterPro"/>
</dbReference>
<protein>
    <submittedName>
        <fullName evidence="5">Putative T-complex protein 1 subunit theta-like 2</fullName>
    </submittedName>
</protein>
<dbReference type="InterPro" id="IPR017998">
    <property type="entry name" value="Chaperone_TCP-1"/>
</dbReference>